<sequence>MKKRVGKGGQVEYFIKWQGYPHSENTWEPAQNCACEDLIVEFEKNWRADQEKKKEDIQKKVSELVAEEKTKTYRILEGKDPVERINGVRVLGENKENSSGTLEYEALVKYKSGFQEMVPTSILANKAPMPLIQFYESRLRFGSAC</sequence>
<keyword evidence="4" id="KW-1185">Reference proteome</keyword>
<dbReference type="GO" id="GO:0000792">
    <property type="term" value="C:heterochromatin"/>
    <property type="evidence" value="ECO:0007669"/>
    <property type="project" value="UniProtKB-ARBA"/>
</dbReference>
<evidence type="ECO:0000313" key="5">
    <source>
        <dbReference type="WBParaSite" id="ACRNAN_Path_814.g3091.t1"/>
    </source>
</evidence>
<accession>A0A914CBT0</accession>
<dbReference type="InterPro" id="IPR008251">
    <property type="entry name" value="Chromo_shadow_dom"/>
</dbReference>
<evidence type="ECO:0000256" key="1">
    <source>
        <dbReference type="ARBA" id="ARBA00004123"/>
    </source>
</evidence>
<dbReference type="WBParaSite" id="ACRNAN_Path_814.g3091.t1">
    <property type="protein sequence ID" value="ACRNAN_Path_814.g3091.t1"/>
    <property type="gene ID" value="ACRNAN_Path_814.g3091"/>
</dbReference>
<protein>
    <submittedName>
        <fullName evidence="5">Chromo domain-containing protein</fullName>
    </submittedName>
</protein>
<evidence type="ECO:0000259" key="3">
    <source>
        <dbReference type="PROSITE" id="PS50013"/>
    </source>
</evidence>
<dbReference type="SMART" id="SM00300">
    <property type="entry name" value="ChSh"/>
    <property type="match status" value="1"/>
</dbReference>
<organism evidence="4 5">
    <name type="scientific">Acrobeloides nanus</name>
    <dbReference type="NCBI Taxonomy" id="290746"/>
    <lineage>
        <taxon>Eukaryota</taxon>
        <taxon>Metazoa</taxon>
        <taxon>Ecdysozoa</taxon>
        <taxon>Nematoda</taxon>
        <taxon>Chromadorea</taxon>
        <taxon>Rhabditida</taxon>
        <taxon>Tylenchina</taxon>
        <taxon>Cephalobomorpha</taxon>
        <taxon>Cephaloboidea</taxon>
        <taxon>Cephalobidae</taxon>
        <taxon>Acrobeloides</taxon>
    </lineage>
</organism>
<dbReference type="InterPro" id="IPR023779">
    <property type="entry name" value="Chromodomain_CS"/>
</dbReference>
<dbReference type="AlphaFoldDB" id="A0A914CBT0"/>
<comment type="subcellular location">
    <subcellularLocation>
        <location evidence="1">Nucleus</location>
    </subcellularLocation>
</comment>
<reference evidence="5" key="1">
    <citation type="submission" date="2022-11" db="UniProtKB">
        <authorList>
            <consortium name="WormBaseParasite"/>
        </authorList>
    </citation>
    <scope>IDENTIFICATION</scope>
</reference>
<dbReference type="SUPFAM" id="SSF54160">
    <property type="entry name" value="Chromo domain-like"/>
    <property type="match status" value="2"/>
</dbReference>
<dbReference type="PROSITE" id="PS50013">
    <property type="entry name" value="CHROMO_2"/>
    <property type="match status" value="1"/>
</dbReference>
<dbReference type="Proteomes" id="UP000887540">
    <property type="component" value="Unplaced"/>
</dbReference>
<dbReference type="PANTHER" id="PTHR22812">
    <property type="entry name" value="CHROMOBOX PROTEIN"/>
    <property type="match status" value="1"/>
</dbReference>
<evidence type="ECO:0000256" key="2">
    <source>
        <dbReference type="ARBA" id="ARBA00023242"/>
    </source>
</evidence>
<dbReference type="GO" id="GO:0005634">
    <property type="term" value="C:nucleus"/>
    <property type="evidence" value="ECO:0007669"/>
    <property type="project" value="UniProtKB-SubCell"/>
</dbReference>
<keyword evidence="2" id="KW-0539">Nucleus</keyword>
<name>A0A914CBT0_9BILA</name>
<dbReference type="InterPro" id="IPR051219">
    <property type="entry name" value="Heterochromatin_chromo-domain"/>
</dbReference>
<dbReference type="Pfam" id="PF01393">
    <property type="entry name" value="Chromo_shadow"/>
    <property type="match status" value="1"/>
</dbReference>
<evidence type="ECO:0000313" key="4">
    <source>
        <dbReference type="Proteomes" id="UP000887540"/>
    </source>
</evidence>
<dbReference type="InterPro" id="IPR023780">
    <property type="entry name" value="Chromo_domain"/>
</dbReference>
<dbReference type="SMART" id="SM00298">
    <property type="entry name" value="CHROMO"/>
    <property type="match status" value="1"/>
</dbReference>
<dbReference type="InterPro" id="IPR000953">
    <property type="entry name" value="Chromo/chromo_shadow_dom"/>
</dbReference>
<dbReference type="CDD" id="cd00034">
    <property type="entry name" value="CSD"/>
    <property type="match status" value="1"/>
</dbReference>
<dbReference type="Pfam" id="PF00385">
    <property type="entry name" value="Chromo"/>
    <property type="match status" value="1"/>
</dbReference>
<feature type="domain" description="Chromo" evidence="3">
    <location>
        <begin position="1"/>
        <end position="54"/>
    </location>
</feature>
<dbReference type="Gene3D" id="2.40.50.40">
    <property type="match status" value="2"/>
</dbReference>
<dbReference type="PROSITE" id="PS00598">
    <property type="entry name" value="CHROMO_1"/>
    <property type="match status" value="1"/>
</dbReference>
<dbReference type="InterPro" id="IPR016197">
    <property type="entry name" value="Chromo-like_dom_sf"/>
</dbReference>
<proteinExistence type="predicted"/>